<dbReference type="Proteomes" id="UP000316313">
    <property type="component" value="Chromosome"/>
</dbReference>
<proteinExistence type="predicted"/>
<dbReference type="KEGG" id="ssam:E3D00_07320"/>
<dbReference type="RefSeq" id="WP_141461299.1">
    <property type="nucleotide sequence ID" value="NZ_CP038141.1"/>
</dbReference>
<gene>
    <name evidence="1" type="ORF">E3D00_07320</name>
</gene>
<dbReference type="OrthoDB" id="7225292at2"/>
<evidence type="ECO:0000313" key="1">
    <source>
        <dbReference type="EMBL" id="QDH17393.1"/>
    </source>
</evidence>
<dbReference type="EMBL" id="CP038141">
    <property type="protein sequence ID" value="QDH17393.1"/>
    <property type="molecule type" value="Genomic_DNA"/>
</dbReference>
<accession>A0A4Y6UIH2</accession>
<keyword evidence="2" id="KW-1185">Reference proteome</keyword>
<sequence>MRQSDIPARIVVPFAQNASDNFKRNIPVTSTDDAAASWSIGFPSLTFTPTSAGGSPPDGRDFNGVLNATTALIRAHTAYGILPYDADFANAIGGYPNGATVFSNGTYWTSTRDNNSTTPGQSDAWVNLFAGFLSLNGGTLSGDLHIVDGRGVYTNYLLPQTPGMPIAVQGQLIQNNTPIASDRGNNVPTTYWVGARDDEVRADLQAKLDNEANIRSGADTALRDGINQANANANSRVSKSGDTMTGDLHIVPSNGLYTDHILPQTPNAPIAIQGQLNQNNTPLLSDNGNNVPTCWWVRALINQMLPMDQSKKMVFFQTGVIFDRAHVTFPSVFSSTPDIILVASIGDLDNDTSTYNWTASGCNVRTIDAPNGLNCSILAIGNK</sequence>
<organism evidence="1 2">
    <name type="scientific">Swingsia samuiensis</name>
    <dbReference type="NCBI Taxonomy" id="1293412"/>
    <lineage>
        <taxon>Bacteria</taxon>
        <taxon>Pseudomonadati</taxon>
        <taxon>Pseudomonadota</taxon>
        <taxon>Alphaproteobacteria</taxon>
        <taxon>Acetobacterales</taxon>
        <taxon>Acetobacteraceae</taxon>
        <taxon>Swingsia</taxon>
    </lineage>
</organism>
<name>A0A4Y6UIH2_9PROT</name>
<dbReference type="AlphaFoldDB" id="A0A4Y6UIH2"/>
<evidence type="ECO:0008006" key="3">
    <source>
        <dbReference type="Google" id="ProtNLM"/>
    </source>
</evidence>
<evidence type="ECO:0000313" key="2">
    <source>
        <dbReference type="Proteomes" id="UP000316313"/>
    </source>
</evidence>
<reference evidence="1 2" key="1">
    <citation type="submission" date="2019-03" db="EMBL/GenBank/DDBJ databases">
        <title>The complete genome sequence of Swingsia samuiensis NBRC107927(T).</title>
        <authorList>
            <person name="Chua K.-O."/>
            <person name="Chan K.-G."/>
            <person name="See-Too W.-S."/>
        </authorList>
    </citation>
    <scope>NUCLEOTIDE SEQUENCE [LARGE SCALE GENOMIC DNA]</scope>
    <source>
        <strain evidence="1 2">AH83</strain>
    </source>
</reference>
<protein>
    <recommendedName>
        <fullName evidence="3">Tail fiber protein</fullName>
    </recommendedName>
</protein>